<feature type="domain" description="N-acetyltransferase" evidence="1">
    <location>
        <begin position="12"/>
        <end position="172"/>
    </location>
</feature>
<evidence type="ECO:0000313" key="2">
    <source>
        <dbReference type="EMBL" id="MFC0047018.1"/>
    </source>
</evidence>
<dbReference type="PANTHER" id="PTHR43792">
    <property type="entry name" value="GNAT FAMILY, PUTATIVE (AFU_ORTHOLOGUE AFUA_3G00765)-RELATED-RELATED"/>
    <property type="match status" value="1"/>
</dbReference>
<evidence type="ECO:0000259" key="1">
    <source>
        <dbReference type="PROSITE" id="PS51186"/>
    </source>
</evidence>
<keyword evidence="2" id="KW-0012">Acyltransferase</keyword>
<reference evidence="2 3" key="1">
    <citation type="submission" date="2024-09" db="EMBL/GenBank/DDBJ databases">
        <authorList>
            <person name="Sun Q."/>
            <person name="Mori K."/>
        </authorList>
    </citation>
    <scope>NUCLEOTIDE SEQUENCE [LARGE SCALE GENOMIC DNA]</scope>
    <source>
        <strain evidence="2 3">KCTC 23315</strain>
    </source>
</reference>
<keyword evidence="3" id="KW-1185">Reference proteome</keyword>
<comment type="caution">
    <text evidence="2">The sequence shown here is derived from an EMBL/GenBank/DDBJ whole genome shotgun (WGS) entry which is preliminary data.</text>
</comment>
<name>A0ABV6BBW5_9GAMM</name>
<gene>
    <name evidence="2" type="ORF">ACFFJP_01785</name>
</gene>
<dbReference type="GO" id="GO:0016746">
    <property type="term" value="F:acyltransferase activity"/>
    <property type="evidence" value="ECO:0007669"/>
    <property type="project" value="UniProtKB-KW"/>
</dbReference>
<dbReference type="EMBL" id="JBHLXP010000001">
    <property type="protein sequence ID" value="MFC0047018.1"/>
    <property type="molecule type" value="Genomic_DNA"/>
</dbReference>
<dbReference type="InterPro" id="IPR000182">
    <property type="entry name" value="GNAT_dom"/>
</dbReference>
<dbReference type="Proteomes" id="UP001589813">
    <property type="component" value="Unassembled WGS sequence"/>
</dbReference>
<dbReference type="RefSeq" id="WP_377239850.1">
    <property type="nucleotide sequence ID" value="NZ_JBHLXP010000001.1"/>
</dbReference>
<sequence length="181" mass="20528">MERSLELTSARLQLRTMRAGDWPLFLQLHQDEAVRRYVCDALSEAQIRGRFDSRLLPWTVHRPDMMALVIERRDNSAPVGVIGLRSDWANRQAEVGFLLLPAQQGQGFAGEALQSLLQFAVQNCGYHKLVATVTQGNEPSLKLLQKHGFVQEGLLRENYFLGGQYVDDLKLGLLARDWQPL</sequence>
<protein>
    <submittedName>
        <fullName evidence="2">GNAT family N-acetyltransferase</fullName>
        <ecNumber evidence="2">2.3.-.-</ecNumber>
    </submittedName>
</protein>
<proteinExistence type="predicted"/>
<dbReference type="InterPro" id="IPR016181">
    <property type="entry name" value="Acyl_CoA_acyltransferase"/>
</dbReference>
<keyword evidence="2" id="KW-0808">Transferase</keyword>
<accession>A0ABV6BBW5</accession>
<dbReference type="Gene3D" id="3.40.630.30">
    <property type="match status" value="1"/>
</dbReference>
<evidence type="ECO:0000313" key="3">
    <source>
        <dbReference type="Proteomes" id="UP001589813"/>
    </source>
</evidence>
<dbReference type="EC" id="2.3.-.-" evidence="2"/>
<organism evidence="2 3">
    <name type="scientific">Rheinheimera tilapiae</name>
    <dbReference type="NCBI Taxonomy" id="875043"/>
    <lineage>
        <taxon>Bacteria</taxon>
        <taxon>Pseudomonadati</taxon>
        <taxon>Pseudomonadota</taxon>
        <taxon>Gammaproteobacteria</taxon>
        <taxon>Chromatiales</taxon>
        <taxon>Chromatiaceae</taxon>
        <taxon>Rheinheimera</taxon>
    </lineage>
</organism>
<dbReference type="Pfam" id="PF13302">
    <property type="entry name" value="Acetyltransf_3"/>
    <property type="match status" value="1"/>
</dbReference>
<dbReference type="InterPro" id="IPR051531">
    <property type="entry name" value="N-acetyltransferase"/>
</dbReference>
<dbReference type="PROSITE" id="PS51186">
    <property type="entry name" value="GNAT"/>
    <property type="match status" value="1"/>
</dbReference>
<dbReference type="PANTHER" id="PTHR43792:SF1">
    <property type="entry name" value="N-ACETYLTRANSFERASE DOMAIN-CONTAINING PROTEIN"/>
    <property type="match status" value="1"/>
</dbReference>
<dbReference type="SUPFAM" id="SSF55729">
    <property type="entry name" value="Acyl-CoA N-acyltransferases (Nat)"/>
    <property type="match status" value="1"/>
</dbReference>